<comment type="caution">
    <text evidence="8">The sequence shown here is derived from an EMBL/GenBank/DDBJ whole genome shotgun (WGS) entry which is preliminary data.</text>
</comment>
<dbReference type="InterPro" id="IPR004358">
    <property type="entry name" value="Sig_transdc_His_kin-like_C"/>
</dbReference>
<dbReference type="PROSITE" id="PS50109">
    <property type="entry name" value="HIS_KIN"/>
    <property type="match status" value="1"/>
</dbReference>
<name>A0A850HLY7_9FIRM</name>
<keyword evidence="9" id="KW-1185">Reference proteome</keyword>
<accession>A0A850HLY7</accession>
<keyword evidence="5" id="KW-0902">Two-component regulatory system</keyword>
<reference evidence="9 10" key="1">
    <citation type="journal article" date="2020" name="Cell Host Microbe">
        <title>Functional and Genomic Variation between Human-Derived Isolates of Lachnospiraceae Reveals Inter- and Intra-Species Diversity.</title>
        <authorList>
            <person name="Sorbara M.T."/>
            <person name="Littmann E.R."/>
            <person name="Fontana E."/>
            <person name="Moody T.U."/>
            <person name="Kohout C.E."/>
            <person name="Gjonbalaj M."/>
            <person name="Eaton V."/>
            <person name="Seok R."/>
            <person name="Leiner I.M."/>
            <person name="Pamer E.G."/>
        </authorList>
    </citation>
    <scope>NUCLEOTIDE SEQUENCE [LARGE SCALE GENOMIC DNA]</scope>
    <source>
        <strain evidence="8 9">MSK.17.11</strain>
        <strain evidence="7 10">MSK.17.38</strain>
    </source>
</reference>
<dbReference type="EC" id="2.7.13.3" evidence="2"/>
<dbReference type="PANTHER" id="PTHR43547:SF2">
    <property type="entry name" value="HYBRID SIGNAL TRANSDUCTION HISTIDINE KINASE C"/>
    <property type="match status" value="1"/>
</dbReference>
<evidence type="ECO:0000313" key="9">
    <source>
        <dbReference type="Proteomes" id="UP000528555"/>
    </source>
</evidence>
<dbReference type="SUPFAM" id="SSF47384">
    <property type="entry name" value="Homodimeric domain of signal transducing histidine kinase"/>
    <property type="match status" value="1"/>
</dbReference>
<gene>
    <name evidence="8" type="ORF">G5A66_08635</name>
    <name evidence="7" type="ORF">G5A75_08655</name>
</gene>
<dbReference type="SUPFAM" id="SSF55874">
    <property type="entry name" value="ATPase domain of HSP90 chaperone/DNA topoisomerase II/histidine kinase"/>
    <property type="match status" value="1"/>
</dbReference>
<proteinExistence type="predicted"/>
<evidence type="ECO:0000259" key="6">
    <source>
        <dbReference type="PROSITE" id="PS50109"/>
    </source>
</evidence>
<dbReference type="InterPro" id="IPR003594">
    <property type="entry name" value="HATPase_dom"/>
</dbReference>
<dbReference type="GO" id="GO:0000155">
    <property type="term" value="F:phosphorelay sensor kinase activity"/>
    <property type="evidence" value="ECO:0007669"/>
    <property type="project" value="InterPro"/>
</dbReference>
<comment type="catalytic activity">
    <reaction evidence="1">
        <text>ATP + protein L-histidine = ADP + protein N-phospho-L-histidine.</text>
        <dbReference type="EC" id="2.7.13.3"/>
    </reaction>
</comment>
<dbReference type="InterPro" id="IPR003661">
    <property type="entry name" value="HisK_dim/P_dom"/>
</dbReference>
<organism evidence="8 9">
    <name type="scientific">Dorea phocaeensis</name>
    <dbReference type="NCBI Taxonomy" id="2040291"/>
    <lineage>
        <taxon>Bacteria</taxon>
        <taxon>Bacillati</taxon>
        <taxon>Bacillota</taxon>
        <taxon>Clostridia</taxon>
        <taxon>Lachnospirales</taxon>
        <taxon>Lachnospiraceae</taxon>
        <taxon>Dorea</taxon>
    </lineage>
</organism>
<dbReference type="EMBL" id="JAAIUO010000005">
    <property type="protein sequence ID" value="NSK14935.1"/>
    <property type="molecule type" value="Genomic_DNA"/>
</dbReference>
<evidence type="ECO:0000256" key="5">
    <source>
        <dbReference type="ARBA" id="ARBA00023012"/>
    </source>
</evidence>
<dbReference type="PRINTS" id="PR00344">
    <property type="entry name" value="BCTRLSENSOR"/>
</dbReference>
<evidence type="ECO:0000256" key="4">
    <source>
        <dbReference type="ARBA" id="ARBA00022777"/>
    </source>
</evidence>
<keyword evidence="4" id="KW-0418">Kinase</keyword>
<feature type="domain" description="Histidine kinase" evidence="6">
    <location>
        <begin position="37"/>
        <end position="253"/>
    </location>
</feature>
<protein>
    <recommendedName>
        <fullName evidence="2">histidine kinase</fullName>
        <ecNumber evidence="2">2.7.13.3</ecNumber>
    </recommendedName>
</protein>
<dbReference type="Proteomes" id="UP000701680">
    <property type="component" value="Unassembled WGS sequence"/>
</dbReference>
<evidence type="ECO:0000256" key="1">
    <source>
        <dbReference type="ARBA" id="ARBA00000085"/>
    </source>
</evidence>
<keyword evidence="3" id="KW-0597">Phosphoprotein</keyword>
<evidence type="ECO:0000313" key="8">
    <source>
        <dbReference type="EMBL" id="NVH58709.1"/>
    </source>
</evidence>
<dbReference type="RefSeq" id="WP_173814823.1">
    <property type="nucleotide sequence ID" value="NZ_JAAITX010000005.1"/>
</dbReference>
<reference evidence="8" key="2">
    <citation type="submission" date="2020-02" db="EMBL/GenBank/DDBJ databases">
        <authorList>
            <person name="Littmann E."/>
            <person name="Sorbara M."/>
        </authorList>
    </citation>
    <scope>NUCLEOTIDE SEQUENCE</scope>
    <source>
        <strain evidence="8">MSK.17.11</strain>
        <strain evidence="7">MSK.17.38</strain>
    </source>
</reference>
<dbReference type="InterPro" id="IPR036890">
    <property type="entry name" value="HATPase_C_sf"/>
</dbReference>
<dbReference type="Pfam" id="PF02518">
    <property type="entry name" value="HATPase_c"/>
    <property type="match status" value="1"/>
</dbReference>
<evidence type="ECO:0000313" key="10">
    <source>
        <dbReference type="Proteomes" id="UP000701680"/>
    </source>
</evidence>
<sequence length="255" mass="28696">MLTSTDYDKLQQIMTESPEKKELLSRLLETHRMDISTISHEIRNPLTLVYSTLQLIESQHPEVCTFSHWDHLRQDIEYMKLLLEELSSYNNGERLELSLLSPENMLKTLALSFASSLIETDIQFTSFIEPDLPKLNLDVLKIRQALLNILGNAKDAVLSASSLRHEIALNAHMEHGQLLISISNTGDRIASEDLDKIFEPFITRKSSGTGLGLAITRRIIEAHGGMIRVSSTDQSSLSDTHGTIFTITLPIQQNT</sequence>
<dbReference type="EMBL" id="JAAITX010000005">
    <property type="protein sequence ID" value="NVH58709.1"/>
    <property type="molecule type" value="Genomic_DNA"/>
</dbReference>
<dbReference type="InterPro" id="IPR005467">
    <property type="entry name" value="His_kinase_dom"/>
</dbReference>
<dbReference type="PANTHER" id="PTHR43547">
    <property type="entry name" value="TWO-COMPONENT HISTIDINE KINASE"/>
    <property type="match status" value="1"/>
</dbReference>
<dbReference type="AlphaFoldDB" id="A0A850HLY7"/>
<dbReference type="SMART" id="SM00387">
    <property type="entry name" value="HATPase_c"/>
    <property type="match status" value="1"/>
</dbReference>
<dbReference type="Gene3D" id="3.30.565.10">
    <property type="entry name" value="Histidine kinase-like ATPase, C-terminal domain"/>
    <property type="match status" value="1"/>
</dbReference>
<evidence type="ECO:0000256" key="2">
    <source>
        <dbReference type="ARBA" id="ARBA00012438"/>
    </source>
</evidence>
<keyword evidence="4" id="KW-0808">Transferase</keyword>
<evidence type="ECO:0000256" key="3">
    <source>
        <dbReference type="ARBA" id="ARBA00022553"/>
    </source>
</evidence>
<dbReference type="CDD" id="cd00082">
    <property type="entry name" value="HisKA"/>
    <property type="match status" value="1"/>
</dbReference>
<dbReference type="Proteomes" id="UP000528555">
    <property type="component" value="Unassembled WGS sequence"/>
</dbReference>
<dbReference type="Gene3D" id="1.10.287.130">
    <property type="match status" value="1"/>
</dbReference>
<dbReference type="InterPro" id="IPR036097">
    <property type="entry name" value="HisK_dim/P_sf"/>
</dbReference>
<evidence type="ECO:0000313" key="7">
    <source>
        <dbReference type="EMBL" id="NSK14935.1"/>
    </source>
</evidence>